<feature type="chain" id="PRO_5015484483" evidence="1">
    <location>
        <begin position="20"/>
        <end position="116"/>
    </location>
</feature>
<keyword evidence="1" id="KW-0732">Signal</keyword>
<name>A0A2S2PCM0_SCHGA</name>
<protein>
    <submittedName>
        <fullName evidence="2">Uncharacterized protein</fullName>
    </submittedName>
</protein>
<feature type="signal peptide" evidence="1">
    <location>
        <begin position="1"/>
        <end position="19"/>
    </location>
</feature>
<proteinExistence type="predicted"/>
<sequence>MIATRIFIFMVVLISSVHFITCPAVTGGGATKPDMNKFAVVSDKPDTTSDMLLEGKMYQSNIGQSSVLKKVGNMMSKSVNFLLWRPVKKSWKIIKDIMPIRLNIVRKNMVNGEVIN</sequence>
<gene>
    <name evidence="2" type="ORF">g.4500</name>
</gene>
<reference evidence="2" key="1">
    <citation type="submission" date="2018-04" db="EMBL/GenBank/DDBJ databases">
        <title>Transcriptome of Schizaphis graminum biotype I.</title>
        <authorList>
            <person name="Scully E.D."/>
            <person name="Geib S.M."/>
            <person name="Palmer N.A."/>
            <person name="Koch K."/>
            <person name="Bradshaw J."/>
            <person name="Heng-Moss T."/>
            <person name="Sarath G."/>
        </authorList>
    </citation>
    <scope>NUCLEOTIDE SEQUENCE</scope>
</reference>
<accession>A0A2S2PCM0</accession>
<evidence type="ECO:0000313" key="2">
    <source>
        <dbReference type="EMBL" id="MBY27145.1"/>
    </source>
</evidence>
<dbReference type="EMBL" id="GGMR01014526">
    <property type="protein sequence ID" value="MBY27145.1"/>
    <property type="molecule type" value="Transcribed_RNA"/>
</dbReference>
<organism evidence="2">
    <name type="scientific">Schizaphis graminum</name>
    <name type="common">Green bug aphid</name>
    <dbReference type="NCBI Taxonomy" id="13262"/>
    <lineage>
        <taxon>Eukaryota</taxon>
        <taxon>Metazoa</taxon>
        <taxon>Ecdysozoa</taxon>
        <taxon>Arthropoda</taxon>
        <taxon>Hexapoda</taxon>
        <taxon>Insecta</taxon>
        <taxon>Pterygota</taxon>
        <taxon>Neoptera</taxon>
        <taxon>Paraneoptera</taxon>
        <taxon>Hemiptera</taxon>
        <taxon>Sternorrhyncha</taxon>
        <taxon>Aphidomorpha</taxon>
        <taxon>Aphidoidea</taxon>
        <taxon>Aphididae</taxon>
        <taxon>Aphidini</taxon>
        <taxon>Schizaphis</taxon>
    </lineage>
</organism>
<dbReference type="AlphaFoldDB" id="A0A2S2PCM0"/>
<evidence type="ECO:0000256" key="1">
    <source>
        <dbReference type="SAM" id="SignalP"/>
    </source>
</evidence>